<dbReference type="InterPro" id="IPR053930">
    <property type="entry name" value="RapZ-like_N"/>
</dbReference>
<organism evidence="7 8">
    <name type="scientific">Jingyaoa shaoxingensis</name>
    <dbReference type="NCBI Taxonomy" id="2763671"/>
    <lineage>
        <taxon>Bacteria</taxon>
        <taxon>Bacillati</taxon>
        <taxon>Bacillota</taxon>
        <taxon>Clostridia</taxon>
        <taxon>Lachnospirales</taxon>
        <taxon>Lachnospiraceae</taxon>
        <taxon>Jingyaoa</taxon>
    </lineage>
</organism>
<evidence type="ECO:0000259" key="5">
    <source>
        <dbReference type="Pfam" id="PF03668"/>
    </source>
</evidence>
<evidence type="ECO:0000313" key="7">
    <source>
        <dbReference type="EMBL" id="MBC8571610.1"/>
    </source>
</evidence>
<dbReference type="Proteomes" id="UP000657421">
    <property type="component" value="Unassembled WGS sequence"/>
</dbReference>
<keyword evidence="8" id="KW-1185">Reference proteome</keyword>
<dbReference type="PANTHER" id="PTHR30448">
    <property type="entry name" value="RNASE ADAPTER PROTEIN RAPZ"/>
    <property type="match status" value="1"/>
</dbReference>
<dbReference type="InterPro" id="IPR005337">
    <property type="entry name" value="RapZ-like"/>
</dbReference>
<sequence length="286" mass="32853">MRFIIVTGMSGAGRSTALKILEDMGYYCADNLPISLLPMFAQLMNDNPDITKAAVGIDIRNGKELDNMDGQLEGMKTAGYEYEILFMDASDKTLIKRYKETRRQHPMAVDGRVETGLKEERSRLEFLKKEANYIMDTSQLLVRELVQNMDEIFRQNQEFKNMMVTVLSFGFKNGIPSDADLVFDVRFLPNPYYVDDLKTKTGNDREVQEYVMNCHQAGEFLDKLSDMVQFLIPNYVAEGKNQLVVAIGCTGGKHRSVTIANKLYEILKENREYKVKIEHRDIEKVR</sequence>
<evidence type="ECO:0000259" key="6">
    <source>
        <dbReference type="Pfam" id="PF22740"/>
    </source>
</evidence>
<dbReference type="NCBIfam" id="NF003828">
    <property type="entry name" value="PRK05416.1"/>
    <property type="match status" value="1"/>
</dbReference>
<gene>
    <name evidence="7" type="primary">rapZ</name>
    <name evidence="7" type="ORF">H8716_00705</name>
</gene>
<feature type="binding site" evidence="4">
    <location>
        <begin position="8"/>
        <end position="15"/>
    </location>
    <ligand>
        <name>ATP</name>
        <dbReference type="ChEBI" id="CHEBI:30616"/>
    </ligand>
</feature>
<reference evidence="7 8" key="1">
    <citation type="submission" date="2020-08" db="EMBL/GenBank/DDBJ databases">
        <title>Genome public.</title>
        <authorList>
            <person name="Liu C."/>
            <person name="Sun Q."/>
        </authorList>
    </citation>
    <scope>NUCLEOTIDE SEQUENCE [LARGE SCALE GENOMIC DNA]</scope>
    <source>
        <strain evidence="7 8">NSJ-46</strain>
    </source>
</reference>
<evidence type="ECO:0000256" key="2">
    <source>
        <dbReference type="ARBA" id="ARBA00022840"/>
    </source>
</evidence>
<dbReference type="PIRSF" id="PIRSF005052">
    <property type="entry name" value="P-loopkin"/>
    <property type="match status" value="1"/>
</dbReference>
<dbReference type="Pfam" id="PF03668">
    <property type="entry name" value="RapZ-like_N"/>
    <property type="match status" value="1"/>
</dbReference>
<evidence type="ECO:0000256" key="3">
    <source>
        <dbReference type="ARBA" id="ARBA00023134"/>
    </source>
</evidence>
<keyword evidence="3 4" id="KW-0342">GTP-binding</keyword>
<protein>
    <submittedName>
        <fullName evidence="7">RNase adapter RapZ</fullName>
    </submittedName>
</protein>
<dbReference type="Pfam" id="PF22740">
    <property type="entry name" value="PapZ_C"/>
    <property type="match status" value="1"/>
</dbReference>
<evidence type="ECO:0000256" key="4">
    <source>
        <dbReference type="HAMAP-Rule" id="MF_00636"/>
    </source>
</evidence>
<accession>A0ABR7N5D6</accession>
<feature type="domain" description="RapZ C-terminal" evidence="6">
    <location>
        <begin position="162"/>
        <end position="283"/>
    </location>
</feature>
<dbReference type="InterPro" id="IPR027417">
    <property type="entry name" value="P-loop_NTPase"/>
</dbReference>
<feature type="binding site" evidence="4">
    <location>
        <begin position="58"/>
        <end position="61"/>
    </location>
    <ligand>
        <name>GTP</name>
        <dbReference type="ChEBI" id="CHEBI:37565"/>
    </ligand>
</feature>
<dbReference type="SUPFAM" id="SSF52540">
    <property type="entry name" value="P-loop containing nucleoside triphosphate hydrolases"/>
    <property type="match status" value="1"/>
</dbReference>
<feature type="domain" description="RapZ-like N-terminal" evidence="5">
    <location>
        <begin position="1"/>
        <end position="157"/>
    </location>
</feature>
<dbReference type="InterPro" id="IPR053931">
    <property type="entry name" value="RapZ_C"/>
</dbReference>
<dbReference type="HAMAP" id="MF_00636">
    <property type="entry name" value="RapZ_like"/>
    <property type="match status" value="1"/>
</dbReference>
<keyword evidence="2 4" id="KW-0067">ATP-binding</keyword>
<evidence type="ECO:0000256" key="1">
    <source>
        <dbReference type="ARBA" id="ARBA00022741"/>
    </source>
</evidence>
<keyword evidence="1 4" id="KW-0547">Nucleotide-binding</keyword>
<dbReference type="PANTHER" id="PTHR30448:SF0">
    <property type="entry name" value="RNASE ADAPTER PROTEIN RAPZ"/>
    <property type="match status" value="1"/>
</dbReference>
<proteinExistence type="inferred from homology"/>
<comment type="caution">
    <text evidence="7">The sequence shown here is derived from an EMBL/GenBank/DDBJ whole genome shotgun (WGS) entry which is preliminary data.</text>
</comment>
<evidence type="ECO:0000313" key="8">
    <source>
        <dbReference type="Proteomes" id="UP000657421"/>
    </source>
</evidence>
<name>A0ABR7N5D6_9FIRM</name>
<dbReference type="EMBL" id="JACRSZ010000001">
    <property type="protein sequence ID" value="MBC8571610.1"/>
    <property type="molecule type" value="Genomic_DNA"/>
</dbReference>
<dbReference type="RefSeq" id="WP_249306513.1">
    <property type="nucleotide sequence ID" value="NZ_JACRSZ010000001.1"/>
</dbReference>